<dbReference type="EMBL" id="KV417591">
    <property type="protein sequence ID" value="KZP16593.1"/>
    <property type="molecule type" value="Genomic_DNA"/>
</dbReference>
<dbReference type="Proteomes" id="UP000076532">
    <property type="component" value="Unassembled WGS sequence"/>
</dbReference>
<evidence type="ECO:0000256" key="1">
    <source>
        <dbReference type="ARBA" id="ARBA00004141"/>
    </source>
</evidence>
<dbReference type="InterPro" id="IPR022764">
    <property type="entry name" value="Peptidase_S54_rhomboid_dom"/>
</dbReference>
<evidence type="ECO:0000313" key="9">
    <source>
        <dbReference type="EMBL" id="KZP16593.1"/>
    </source>
</evidence>
<evidence type="ECO:0000256" key="4">
    <source>
        <dbReference type="ARBA" id="ARBA00022801"/>
    </source>
</evidence>
<protein>
    <submittedName>
        <fullName evidence="9">Rhomboid-domain-containing protein</fullName>
    </submittedName>
</protein>
<dbReference type="GO" id="GO:0016020">
    <property type="term" value="C:membrane"/>
    <property type="evidence" value="ECO:0007669"/>
    <property type="project" value="UniProtKB-SubCell"/>
</dbReference>
<evidence type="ECO:0000256" key="6">
    <source>
        <dbReference type="ARBA" id="ARBA00023136"/>
    </source>
</evidence>
<dbReference type="PANTHER" id="PTHR43731:SF14">
    <property type="entry name" value="PRESENILIN-ASSOCIATED RHOMBOID-LIKE PROTEIN, MITOCHONDRIAL"/>
    <property type="match status" value="1"/>
</dbReference>
<comment type="subcellular location">
    <subcellularLocation>
        <location evidence="1">Membrane</location>
        <topology evidence="1">Multi-pass membrane protein</topology>
    </subcellularLocation>
</comment>
<dbReference type="InterPro" id="IPR050925">
    <property type="entry name" value="Rhomboid_protease_S54"/>
</dbReference>
<evidence type="ECO:0000256" key="5">
    <source>
        <dbReference type="ARBA" id="ARBA00022989"/>
    </source>
</evidence>
<keyword evidence="6 7" id="KW-0472">Membrane</keyword>
<keyword evidence="3 7" id="KW-0812">Transmembrane</keyword>
<evidence type="ECO:0000313" key="10">
    <source>
        <dbReference type="Proteomes" id="UP000076532"/>
    </source>
</evidence>
<gene>
    <name evidence="9" type="ORF">FIBSPDRAFT_894879</name>
</gene>
<feature type="domain" description="Peptidase S54 rhomboid" evidence="8">
    <location>
        <begin position="214"/>
        <end position="404"/>
    </location>
</feature>
<feature type="transmembrane region" description="Helical" evidence="7">
    <location>
        <begin position="357"/>
        <end position="380"/>
    </location>
</feature>
<feature type="transmembrane region" description="Helical" evidence="7">
    <location>
        <begin position="329"/>
        <end position="350"/>
    </location>
</feature>
<dbReference type="AlphaFoldDB" id="A0A166FA96"/>
<sequence length="430" mass="47546">MLWNTIPLHSARILRPCFRPTLSKWPNPSARNTLSFPKRFQSSQSPIPSFREQVARSTEIGSFREQVKRPSIRNQVFFFLAGSGIAFSYAAVKTNIDTEQWGKSITSMSTIWSTRQPTTDEMRRTQNFALGARLQGWVNSLKDATEGWPIAIRNLIFVSYVSTANAYLSASEGRRLCWKICLLNAGVYIMWKIPRLSVAMRRSFTHHPLSGLSYTMLTAVFSHQSFMHLLFNCMALASFGAATCNYLNREQTQAESGLQESTTTWHFLAFFVSAGLFSSLVSHVAATRILYPRLVSQLTKASASKNTVASAFAKPAASTLSAARPLGDILPSLGASGAIYAAVVLTALGFPDSEVSLIFLPGLLIPSQAAVGALVCLDIVGILRGWKMFDHYAHFGGAVFGAAYWTWGPQFWDRMRVRLSRPESVSVNSD</sequence>
<organism evidence="9 10">
    <name type="scientific">Athelia psychrophila</name>
    <dbReference type="NCBI Taxonomy" id="1759441"/>
    <lineage>
        <taxon>Eukaryota</taxon>
        <taxon>Fungi</taxon>
        <taxon>Dikarya</taxon>
        <taxon>Basidiomycota</taxon>
        <taxon>Agaricomycotina</taxon>
        <taxon>Agaricomycetes</taxon>
        <taxon>Agaricomycetidae</taxon>
        <taxon>Atheliales</taxon>
        <taxon>Atheliaceae</taxon>
        <taxon>Athelia</taxon>
    </lineage>
</organism>
<proteinExistence type="inferred from homology"/>
<keyword evidence="5 7" id="KW-1133">Transmembrane helix</keyword>
<name>A0A166FA96_9AGAM</name>
<evidence type="ECO:0000256" key="3">
    <source>
        <dbReference type="ARBA" id="ARBA00022692"/>
    </source>
</evidence>
<accession>A0A166FA96</accession>
<dbReference type="SUPFAM" id="SSF144091">
    <property type="entry name" value="Rhomboid-like"/>
    <property type="match status" value="1"/>
</dbReference>
<dbReference type="Gene3D" id="1.20.1540.10">
    <property type="entry name" value="Rhomboid-like"/>
    <property type="match status" value="1"/>
</dbReference>
<dbReference type="Pfam" id="PF01694">
    <property type="entry name" value="Rhomboid"/>
    <property type="match status" value="1"/>
</dbReference>
<keyword evidence="4" id="KW-0378">Hydrolase</keyword>
<feature type="transmembrane region" description="Helical" evidence="7">
    <location>
        <begin position="392"/>
        <end position="412"/>
    </location>
</feature>
<comment type="similarity">
    <text evidence="2">Belongs to the peptidase S54 family.</text>
</comment>
<dbReference type="PANTHER" id="PTHR43731">
    <property type="entry name" value="RHOMBOID PROTEASE"/>
    <property type="match status" value="1"/>
</dbReference>
<feature type="transmembrane region" description="Helical" evidence="7">
    <location>
        <begin position="267"/>
        <end position="291"/>
    </location>
</feature>
<dbReference type="InterPro" id="IPR035952">
    <property type="entry name" value="Rhomboid-like_sf"/>
</dbReference>
<dbReference type="OrthoDB" id="10260614at2759"/>
<dbReference type="STRING" id="436010.A0A166FA96"/>
<dbReference type="GO" id="GO:0004252">
    <property type="term" value="F:serine-type endopeptidase activity"/>
    <property type="evidence" value="ECO:0007669"/>
    <property type="project" value="InterPro"/>
</dbReference>
<reference evidence="9 10" key="1">
    <citation type="journal article" date="2016" name="Mol. Biol. Evol.">
        <title>Comparative Genomics of Early-Diverging Mushroom-Forming Fungi Provides Insights into the Origins of Lignocellulose Decay Capabilities.</title>
        <authorList>
            <person name="Nagy L.G."/>
            <person name="Riley R."/>
            <person name="Tritt A."/>
            <person name="Adam C."/>
            <person name="Daum C."/>
            <person name="Floudas D."/>
            <person name="Sun H."/>
            <person name="Yadav J.S."/>
            <person name="Pangilinan J."/>
            <person name="Larsson K.H."/>
            <person name="Matsuura K."/>
            <person name="Barry K."/>
            <person name="Labutti K."/>
            <person name="Kuo R."/>
            <person name="Ohm R.A."/>
            <person name="Bhattacharya S.S."/>
            <person name="Shirouzu T."/>
            <person name="Yoshinaga Y."/>
            <person name="Martin F.M."/>
            <person name="Grigoriev I.V."/>
            <person name="Hibbett D.S."/>
        </authorList>
    </citation>
    <scope>NUCLEOTIDE SEQUENCE [LARGE SCALE GENOMIC DNA]</scope>
    <source>
        <strain evidence="9 10">CBS 109695</strain>
    </source>
</reference>
<dbReference type="GO" id="GO:0006465">
    <property type="term" value="P:signal peptide processing"/>
    <property type="evidence" value="ECO:0007669"/>
    <property type="project" value="TreeGrafter"/>
</dbReference>
<keyword evidence="10" id="KW-1185">Reference proteome</keyword>
<evidence type="ECO:0000259" key="8">
    <source>
        <dbReference type="Pfam" id="PF01694"/>
    </source>
</evidence>
<evidence type="ECO:0000256" key="2">
    <source>
        <dbReference type="ARBA" id="ARBA00009045"/>
    </source>
</evidence>
<evidence type="ECO:0000256" key="7">
    <source>
        <dbReference type="SAM" id="Phobius"/>
    </source>
</evidence>
<feature type="transmembrane region" description="Helical" evidence="7">
    <location>
        <begin position="226"/>
        <end position="247"/>
    </location>
</feature>